<evidence type="ECO:0000256" key="7">
    <source>
        <dbReference type="PIRNR" id="PIRNR003107"/>
    </source>
</evidence>
<dbReference type="EMBL" id="CP042326">
    <property type="protein sequence ID" value="QDZ39071.1"/>
    <property type="molecule type" value="Genomic_DNA"/>
</dbReference>
<keyword evidence="6 7" id="KW-0592">Phosphate transport</keyword>
<sequence length="223" mass="25333">MNYSISSNKNSSNFYFERCLKQIEQDILRMGALVEQSFRLSHEALFDHNMEAANQINGLDKQIDQYYRQIELDCVTLMTLQAPVANDLRLICAFMQLIRDLERIGDYAEDLAEFAVKLFPYSSHPCLPQVATMSHQTQMMLAASLVALADLDDTAGRRVKEMDDTVDEAYEHLYTILAKNTDVRGAVEPILLLGLVIRHLERMADHATNIGQRVSYIVTGDRA</sequence>
<dbReference type="Proteomes" id="UP000318453">
    <property type="component" value="Chromosome"/>
</dbReference>
<evidence type="ECO:0000313" key="10">
    <source>
        <dbReference type="Proteomes" id="UP000318453"/>
    </source>
</evidence>
<dbReference type="GO" id="GO:0045936">
    <property type="term" value="P:negative regulation of phosphate metabolic process"/>
    <property type="evidence" value="ECO:0007669"/>
    <property type="project" value="InterPro"/>
</dbReference>
<dbReference type="InterPro" id="IPR026022">
    <property type="entry name" value="PhoU_dom"/>
</dbReference>
<protein>
    <recommendedName>
        <fullName evidence="7">Phosphate-specific transport system accessory protein PhoU</fullName>
    </recommendedName>
</protein>
<dbReference type="NCBIfam" id="TIGR02135">
    <property type="entry name" value="phoU_full"/>
    <property type="match status" value="1"/>
</dbReference>
<evidence type="ECO:0000256" key="5">
    <source>
        <dbReference type="ARBA" id="ARBA00022490"/>
    </source>
</evidence>
<dbReference type="Pfam" id="PF01895">
    <property type="entry name" value="PhoU"/>
    <property type="match status" value="2"/>
</dbReference>
<evidence type="ECO:0000256" key="3">
    <source>
        <dbReference type="ARBA" id="ARBA00011738"/>
    </source>
</evidence>
<feature type="domain" description="PhoU" evidence="8">
    <location>
        <begin position="27"/>
        <end position="114"/>
    </location>
</feature>
<dbReference type="AlphaFoldDB" id="A0A5B8NKN2"/>
<dbReference type="InterPro" id="IPR038078">
    <property type="entry name" value="PhoU-like_sf"/>
</dbReference>
<dbReference type="GO" id="GO:0030643">
    <property type="term" value="P:intracellular phosphate ion homeostasis"/>
    <property type="evidence" value="ECO:0007669"/>
    <property type="project" value="InterPro"/>
</dbReference>
<name>A0A5B8NKN2_9CHRO</name>
<dbReference type="SUPFAM" id="SSF109755">
    <property type="entry name" value="PhoU-like"/>
    <property type="match status" value="1"/>
</dbReference>
<dbReference type="GO" id="GO:0006817">
    <property type="term" value="P:phosphate ion transport"/>
    <property type="evidence" value="ECO:0007669"/>
    <property type="project" value="UniProtKB-KW"/>
</dbReference>
<evidence type="ECO:0000256" key="2">
    <source>
        <dbReference type="ARBA" id="ARBA00008107"/>
    </source>
</evidence>
<dbReference type="GO" id="GO:0005737">
    <property type="term" value="C:cytoplasm"/>
    <property type="evidence" value="ECO:0007669"/>
    <property type="project" value="UniProtKB-SubCell"/>
</dbReference>
<dbReference type="FunFam" id="1.20.58.220:FF:000004">
    <property type="entry name" value="Phosphate-specific transport system accessory protein PhoU"/>
    <property type="match status" value="1"/>
</dbReference>
<feature type="domain" description="PhoU" evidence="8">
    <location>
        <begin position="131"/>
        <end position="214"/>
    </location>
</feature>
<accession>A0A5B8NKN2</accession>
<keyword evidence="5 7" id="KW-0963">Cytoplasm</keyword>
<evidence type="ECO:0000259" key="8">
    <source>
        <dbReference type="Pfam" id="PF01895"/>
    </source>
</evidence>
<comment type="subcellular location">
    <subcellularLocation>
        <location evidence="1 7">Cytoplasm</location>
    </subcellularLocation>
</comment>
<comment type="function">
    <text evidence="7">Plays a role in the regulation of phosphate uptake.</text>
</comment>
<dbReference type="OrthoDB" id="9814256at2"/>
<evidence type="ECO:0000256" key="6">
    <source>
        <dbReference type="ARBA" id="ARBA00022592"/>
    </source>
</evidence>
<dbReference type="PANTHER" id="PTHR42930">
    <property type="entry name" value="PHOSPHATE-SPECIFIC TRANSPORT SYSTEM ACCESSORY PROTEIN PHOU"/>
    <property type="match status" value="1"/>
</dbReference>
<dbReference type="KEGG" id="enn:FRE64_03450"/>
<keyword evidence="4 7" id="KW-0813">Transport</keyword>
<comment type="similarity">
    <text evidence="2 7">Belongs to the PhoU family.</text>
</comment>
<organism evidence="9 10">
    <name type="scientific">Euhalothece natronophila Z-M001</name>
    <dbReference type="NCBI Taxonomy" id="522448"/>
    <lineage>
        <taxon>Bacteria</taxon>
        <taxon>Bacillati</taxon>
        <taxon>Cyanobacteriota</taxon>
        <taxon>Cyanophyceae</taxon>
        <taxon>Oscillatoriophycideae</taxon>
        <taxon>Chroococcales</taxon>
        <taxon>Halothecacae</taxon>
        <taxon>Halothece cluster</taxon>
        <taxon>Euhalothece</taxon>
    </lineage>
</organism>
<dbReference type="PANTHER" id="PTHR42930:SF3">
    <property type="entry name" value="PHOSPHATE-SPECIFIC TRANSPORT SYSTEM ACCESSORY PROTEIN PHOU"/>
    <property type="match status" value="1"/>
</dbReference>
<gene>
    <name evidence="9" type="primary">phoU</name>
    <name evidence="9" type="ORF">FRE64_03450</name>
</gene>
<reference evidence="9" key="1">
    <citation type="submission" date="2019-08" db="EMBL/GenBank/DDBJ databases">
        <title>Carotenoids and Carotenoid Binding Proteins in the Halophilic Cyanobacterium Euhalothece sp. ZM00.</title>
        <authorList>
            <person name="Cho S.M."/>
            <person name="Song J.Y."/>
            <person name="Park Y.-I."/>
        </authorList>
    </citation>
    <scope>NUCLEOTIDE SEQUENCE [LARGE SCALE GENOMIC DNA]</scope>
    <source>
        <strain evidence="9">Z-M001</strain>
    </source>
</reference>
<proteinExistence type="inferred from homology"/>
<evidence type="ECO:0000256" key="1">
    <source>
        <dbReference type="ARBA" id="ARBA00004496"/>
    </source>
</evidence>
<comment type="subunit">
    <text evidence="3 7">Homodimer.</text>
</comment>
<dbReference type="Gene3D" id="1.20.58.220">
    <property type="entry name" value="Phosphate transport system protein phou homolog 2, domain 2"/>
    <property type="match status" value="1"/>
</dbReference>
<dbReference type="PIRSF" id="PIRSF003107">
    <property type="entry name" value="PhoU"/>
    <property type="match status" value="1"/>
</dbReference>
<dbReference type="InterPro" id="IPR028366">
    <property type="entry name" value="PhoU"/>
</dbReference>
<evidence type="ECO:0000313" key="9">
    <source>
        <dbReference type="EMBL" id="QDZ39071.1"/>
    </source>
</evidence>
<evidence type="ECO:0000256" key="4">
    <source>
        <dbReference type="ARBA" id="ARBA00022448"/>
    </source>
</evidence>
<keyword evidence="10" id="KW-1185">Reference proteome</keyword>